<dbReference type="SMART" id="SM00323">
    <property type="entry name" value="RasGAP"/>
    <property type="match status" value="1"/>
</dbReference>
<evidence type="ECO:0000256" key="1">
    <source>
        <dbReference type="SAM" id="Coils"/>
    </source>
</evidence>
<dbReference type="STRING" id="658196.A0A397T474"/>
<dbReference type="GO" id="GO:0005938">
    <property type="term" value="C:cell cortex"/>
    <property type="evidence" value="ECO:0007669"/>
    <property type="project" value="TreeGrafter"/>
</dbReference>
<dbReference type="Pfam" id="PF03836">
    <property type="entry name" value="RasGAP_C"/>
    <property type="match status" value="1"/>
</dbReference>
<dbReference type="Gene3D" id="1.10.506.10">
    <property type="entry name" value="GTPase Activation - p120gap, domain 1"/>
    <property type="match status" value="1"/>
</dbReference>
<name>A0A397T474_9GLOM</name>
<dbReference type="InterPro" id="IPR008936">
    <property type="entry name" value="Rho_GTPase_activation_prot"/>
</dbReference>
<feature type="region of interest" description="Disordered" evidence="2">
    <location>
        <begin position="1"/>
        <end position="40"/>
    </location>
</feature>
<dbReference type="AlphaFoldDB" id="A0A397T474"/>
<proteinExistence type="predicted"/>
<feature type="compositionally biased region" description="Low complexity" evidence="2">
    <location>
        <begin position="17"/>
        <end position="39"/>
    </location>
</feature>
<sequence length="810" mass="92620">MESRQSILKTYGIPVTPGSRPSNGGSSNRRATTSTTASRTSKRYSVTALYSMAAEQDVEVEDDLARAQKRLRELKGRISAQSKKNFVLERDVRYLDSRIALLIANRIALDEKQEVESTFEDTDSSEGTFPDDRKLQQYGNLFFLLQTEPRHIAILCRLVSLAEIDTLLQTVMFTIYGNQYESREEHLLLTMFQSVLSAQFETTLDFNSLLRANTPVSRMMTTYTRRGPGQSYLKSVLSERINNLIEHKDLNLEIDPLKVYQQMIKKIEEDNKELPPGLPRGVTSDVAAANTDVQSMIAPRIEMLMEIANSFLKTIMESIDQVPYGIRWICKQIRSLTKRKYPDATEFAICSLIGGFFFLRFVNPAIVTPQGYMLIEGMPGDHPRRTLTLIAKMLQNLANKPSYAKEEFMSMLNPFVENNKQRINKFLMDLCEVGDFYESLEMDQYMALSKKDLVLNITLNEMYNTHALLIQHKDILAPSEKSHLHILLDDIGPSPPQVPRKENKTIELPLFSRWETPIRDLASALMSDNSVTQNDILYMETKSIFVQLIRSIPRITEQKQINLAMIAETAATTKDATLVRKGIKVKEMLRELEEVQVIDRKDGYRLMTEEVAQELAHLGNLREKITEEIRSLEAVYKTICDHNNYLRGQLDSYKAYLQNVRQQTSIDPTITSVVKVGDKDKKPAKMKVLGPYKFSYAQLEKDGIIMESNVPDNRRQNIYFNIASPIPGTFIIALHYKGRDAAILEMDLKLDDLLEKQQDNVVSLDLEYVQLNVPKILQLLNKTFAKRKTDTYDAWGKLCLPICVHYPING</sequence>
<dbReference type="InterPro" id="IPR023152">
    <property type="entry name" value="RasGAP_CS"/>
</dbReference>
<dbReference type="GO" id="GO:0046580">
    <property type="term" value="P:negative regulation of Ras protein signal transduction"/>
    <property type="evidence" value="ECO:0007669"/>
    <property type="project" value="TreeGrafter"/>
</dbReference>
<reference evidence="4 5" key="1">
    <citation type="submission" date="2018-06" db="EMBL/GenBank/DDBJ databases">
        <title>Comparative genomics reveals the genomic features of Rhizophagus irregularis, R. cerebriforme, R. diaphanum and Gigaspora rosea, and their symbiotic lifestyle signature.</title>
        <authorList>
            <person name="Morin E."/>
            <person name="San Clemente H."/>
            <person name="Chen E.C.H."/>
            <person name="De La Providencia I."/>
            <person name="Hainaut M."/>
            <person name="Kuo A."/>
            <person name="Kohler A."/>
            <person name="Murat C."/>
            <person name="Tang N."/>
            <person name="Roy S."/>
            <person name="Loubradou J."/>
            <person name="Henrissat B."/>
            <person name="Grigoriev I.V."/>
            <person name="Corradi N."/>
            <person name="Roux C."/>
            <person name="Martin F.M."/>
        </authorList>
    </citation>
    <scope>NUCLEOTIDE SEQUENCE [LARGE SCALE GENOMIC DNA]</scope>
    <source>
        <strain evidence="4 5">DAOM 227022</strain>
    </source>
</reference>
<dbReference type="InterPro" id="IPR001936">
    <property type="entry name" value="RasGAP_dom"/>
</dbReference>
<dbReference type="PROSITE" id="PS50018">
    <property type="entry name" value="RAS_GTPASE_ACTIV_2"/>
    <property type="match status" value="1"/>
</dbReference>
<dbReference type="PANTHER" id="PTHR14149:SF17">
    <property type="entry name" value="GTPASE-ACTIVATING PROTEIN"/>
    <property type="match status" value="1"/>
</dbReference>
<evidence type="ECO:0000313" key="5">
    <source>
        <dbReference type="Proteomes" id="UP000265703"/>
    </source>
</evidence>
<keyword evidence="5" id="KW-1185">Reference proteome</keyword>
<dbReference type="PROSITE" id="PS00509">
    <property type="entry name" value="RAS_GTPASE_ACTIV_1"/>
    <property type="match status" value="1"/>
</dbReference>
<dbReference type="PANTHER" id="PTHR14149">
    <property type="entry name" value="RAS GTPASE-ACTIVATING PROTEIN WITH IQ MOTIF"/>
    <property type="match status" value="1"/>
</dbReference>
<gene>
    <name evidence="4" type="ORF">C1645_771090</name>
</gene>
<dbReference type="EMBL" id="QKYT01000199">
    <property type="protein sequence ID" value="RIA89941.1"/>
    <property type="molecule type" value="Genomic_DNA"/>
</dbReference>
<dbReference type="GO" id="GO:0005096">
    <property type="term" value="F:GTPase activator activity"/>
    <property type="evidence" value="ECO:0007669"/>
    <property type="project" value="TreeGrafter"/>
</dbReference>
<dbReference type="Pfam" id="PF00616">
    <property type="entry name" value="RasGAP"/>
    <property type="match status" value="1"/>
</dbReference>
<feature type="domain" description="Ras-GAP" evidence="3">
    <location>
        <begin position="183"/>
        <end position="399"/>
    </location>
</feature>
<dbReference type="SUPFAM" id="SSF143885">
    <property type="entry name" value="RGC domain-like"/>
    <property type="match status" value="1"/>
</dbReference>
<dbReference type="Proteomes" id="UP000265703">
    <property type="component" value="Unassembled WGS sequence"/>
</dbReference>
<dbReference type="InterPro" id="IPR000593">
    <property type="entry name" value="RasGAP_C"/>
</dbReference>
<evidence type="ECO:0000259" key="3">
    <source>
        <dbReference type="PROSITE" id="PS50018"/>
    </source>
</evidence>
<protein>
    <submittedName>
        <fullName evidence="4">Ras GTPase-activating protein</fullName>
    </submittedName>
</protein>
<feature type="coiled-coil region" evidence="1">
    <location>
        <begin position="57"/>
        <end position="84"/>
    </location>
</feature>
<accession>A0A397T474</accession>
<dbReference type="OrthoDB" id="775356at2759"/>
<evidence type="ECO:0000256" key="2">
    <source>
        <dbReference type="SAM" id="MobiDB-lite"/>
    </source>
</evidence>
<organism evidence="4 5">
    <name type="scientific">Glomus cerebriforme</name>
    <dbReference type="NCBI Taxonomy" id="658196"/>
    <lineage>
        <taxon>Eukaryota</taxon>
        <taxon>Fungi</taxon>
        <taxon>Fungi incertae sedis</taxon>
        <taxon>Mucoromycota</taxon>
        <taxon>Glomeromycotina</taxon>
        <taxon>Glomeromycetes</taxon>
        <taxon>Glomerales</taxon>
        <taxon>Glomeraceae</taxon>
        <taxon>Glomus</taxon>
    </lineage>
</organism>
<dbReference type="SUPFAM" id="SSF48350">
    <property type="entry name" value="GTPase activation domain, GAP"/>
    <property type="match status" value="1"/>
</dbReference>
<keyword evidence="1" id="KW-0175">Coiled coil</keyword>
<dbReference type="CDD" id="cd05132">
    <property type="entry name" value="RasGAP_GAPA"/>
    <property type="match status" value="1"/>
</dbReference>
<evidence type="ECO:0000313" key="4">
    <source>
        <dbReference type="EMBL" id="RIA89941.1"/>
    </source>
</evidence>
<comment type="caution">
    <text evidence="4">The sequence shown here is derived from an EMBL/GenBank/DDBJ whole genome shotgun (WGS) entry which is preliminary data.</text>
</comment>